<evidence type="ECO:0000313" key="2">
    <source>
        <dbReference type="Proteomes" id="UP000735302"/>
    </source>
</evidence>
<organism evidence="1 2">
    <name type="scientific">Plakobranchus ocellatus</name>
    <dbReference type="NCBI Taxonomy" id="259542"/>
    <lineage>
        <taxon>Eukaryota</taxon>
        <taxon>Metazoa</taxon>
        <taxon>Spiralia</taxon>
        <taxon>Lophotrochozoa</taxon>
        <taxon>Mollusca</taxon>
        <taxon>Gastropoda</taxon>
        <taxon>Heterobranchia</taxon>
        <taxon>Euthyneura</taxon>
        <taxon>Panpulmonata</taxon>
        <taxon>Sacoglossa</taxon>
        <taxon>Placobranchoidea</taxon>
        <taxon>Plakobranchidae</taxon>
        <taxon>Plakobranchus</taxon>
    </lineage>
</organism>
<dbReference type="Proteomes" id="UP000735302">
    <property type="component" value="Unassembled WGS sequence"/>
</dbReference>
<sequence length="71" mass="7719">MYVTLAVVNHAATRLNTGLRNLVTTMSKQNVRLGGNNKGSLSGPKIGLLQSYYTKAVRSYNSSIEEMSEAI</sequence>
<dbReference type="AlphaFoldDB" id="A0AAV3YSL0"/>
<comment type="caution">
    <text evidence="1">The sequence shown here is derived from an EMBL/GenBank/DDBJ whole genome shotgun (WGS) entry which is preliminary data.</text>
</comment>
<evidence type="ECO:0000313" key="1">
    <source>
        <dbReference type="EMBL" id="GFN85547.1"/>
    </source>
</evidence>
<keyword evidence="2" id="KW-1185">Reference proteome</keyword>
<proteinExistence type="predicted"/>
<protein>
    <submittedName>
        <fullName evidence="1">Uncharacterized protein</fullName>
    </submittedName>
</protein>
<gene>
    <name evidence="1" type="ORF">PoB_001205300</name>
</gene>
<reference evidence="1 2" key="1">
    <citation type="journal article" date="2021" name="Elife">
        <title>Chloroplast acquisition without the gene transfer in kleptoplastic sea slugs, Plakobranchus ocellatus.</title>
        <authorList>
            <person name="Maeda T."/>
            <person name="Takahashi S."/>
            <person name="Yoshida T."/>
            <person name="Shimamura S."/>
            <person name="Takaki Y."/>
            <person name="Nagai Y."/>
            <person name="Toyoda A."/>
            <person name="Suzuki Y."/>
            <person name="Arimoto A."/>
            <person name="Ishii H."/>
            <person name="Satoh N."/>
            <person name="Nishiyama T."/>
            <person name="Hasebe M."/>
            <person name="Maruyama T."/>
            <person name="Minagawa J."/>
            <person name="Obokata J."/>
            <person name="Shigenobu S."/>
        </authorList>
    </citation>
    <scope>NUCLEOTIDE SEQUENCE [LARGE SCALE GENOMIC DNA]</scope>
</reference>
<name>A0AAV3YSL0_9GAST</name>
<dbReference type="EMBL" id="BLXT01001417">
    <property type="protein sequence ID" value="GFN85547.1"/>
    <property type="molecule type" value="Genomic_DNA"/>
</dbReference>
<accession>A0AAV3YSL0</accession>